<reference evidence="1" key="1">
    <citation type="submission" date="2020-08" db="EMBL/GenBank/DDBJ databases">
        <title>Multicomponent nature underlies the extraordinary mechanical properties of spider dragline silk.</title>
        <authorList>
            <person name="Kono N."/>
            <person name="Nakamura H."/>
            <person name="Mori M."/>
            <person name="Yoshida Y."/>
            <person name="Ohtoshi R."/>
            <person name="Malay A.D."/>
            <person name="Moran D.A.P."/>
            <person name="Tomita M."/>
            <person name="Numata K."/>
            <person name="Arakawa K."/>
        </authorList>
    </citation>
    <scope>NUCLEOTIDE SEQUENCE</scope>
</reference>
<sequence length="192" mass="21258">MDPQRGLWNCAISTLVQRSSGDKLLGSDLYQEIRLKANNSFRLRSGPSRGEPHQGLNWTVETLGCAGSIVTHTQSPNARISVPIAYLLHVNGAHTNRRDQNAYDPGMDPQRGLWNCAISTLVQRSSGDKLLGSDLYQEIRLKANNSFRLRSGPSRGMPIVENVDKITKIIEVDLHISSRSTAQMLKIEHGTV</sequence>
<accession>A0A8X6WBM0</accession>
<gene>
    <name evidence="1" type="ORF">TNCV_4989981</name>
</gene>
<dbReference type="EMBL" id="BMAU01021398">
    <property type="protein sequence ID" value="GFY31439.1"/>
    <property type="molecule type" value="Genomic_DNA"/>
</dbReference>
<name>A0A8X6WBM0_TRICX</name>
<evidence type="ECO:0000313" key="2">
    <source>
        <dbReference type="Proteomes" id="UP000887159"/>
    </source>
</evidence>
<protein>
    <submittedName>
        <fullName evidence="1">Uncharacterized protein</fullName>
    </submittedName>
</protein>
<organism evidence="1 2">
    <name type="scientific">Trichonephila clavipes</name>
    <name type="common">Golden silk orbweaver</name>
    <name type="synonym">Nephila clavipes</name>
    <dbReference type="NCBI Taxonomy" id="2585209"/>
    <lineage>
        <taxon>Eukaryota</taxon>
        <taxon>Metazoa</taxon>
        <taxon>Ecdysozoa</taxon>
        <taxon>Arthropoda</taxon>
        <taxon>Chelicerata</taxon>
        <taxon>Arachnida</taxon>
        <taxon>Araneae</taxon>
        <taxon>Araneomorphae</taxon>
        <taxon>Entelegynae</taxon>
        <taxon>Araneoidea</taxon>
        <taxon>Nephilidae</taxon>
        <taxon>Trichonephila</taxon>
    </lineage>
</organism>
<proteinExistence type="predicted"/>
<comment type="caution">
    <text evidence="1">The sequence shown here is derived from an EMBL/GenBank/DDBJ whole genome shotgun (WGS) entry which is preliminary data.</text>
</comment>
<keyword evidence="2" id="KW-1185">Reference proteome</keyword>
<dbReference type="Proteomes" id="UP000887159">
    <property type="component" value="Unassembled WGS sequence"/>
</dbReference>
<dbReference type="AlphaFoldDB" id="A0A8X6WBM0"/>
<evidence type="ECO:0000313" key="1">
    <source>
        <dbReference type="EMBL" id="GFY31439.1"/>
    </source>
</evidence>